<organism evidence="2 3">
    <name type="scientific">Caerostris darwini</name>
    <dbReference type="NCBI Taxonomy" id="1538125"/>
    <lineage>
        <taxon>Eukaryota</taxon>
        <taxon>Metazoa</taxon>
        <taxon>Ecdysozoa</taxon>
        <taxon>Arthropoda</taxon>
        <taxon>Chelicerata</taxon>
        <taxon>Arachnida</taxon>
        <taxon>Araneae</taxon>
        <taxon>Araneomorphae</taxon>
        <taxon>Entelegynae</taxon>
        <taxon>Araneoidea</taxon>
        <taxon>Araneidae</taxon>
        <taxon>Caerostris</taxon>
    </lineage>
</organism>
<proteinExistence type="predicted"/>
<feature type="region of interest" description="Disordered" evidence="1">
    <location>
        <begin position="55"/>
        <end position="149"/>
    </location>
</feature>
<dbReference type="Proteomes" id="UP001054837">
    <property type="component" value="Unassembled WGS sequence"/>
</dbReference>
<keyword evidence="3" id="KW-1185">Reference proteome</keyword>
<gene>
    <name evidence="2" type="ORF">CDAR_519411</name>
</gene>
<reference evidence="2 3" key="1">
    <citation type="submission" date="2021-06" db="EMBL/GenBank/DDBJ databases">
        <title>Caerostris darwini draft genome.</title>
        <authorList>
            <person name="Kono N."/>
            <person name="Arakawa K."/>
        </authorList>
    </citation>
    <scope>NUCLEOTIDE SEQUENCE [LARGE SCALE GENOMIC DNA]</scope>
</reference>
<evidence type="ECO:0000313" key="3">
    <source>
        <dbReference type="Proteomes" id="UP001054837"/>
    </source>
</evidence>
<feature type="region of interest" description="Disordered" evidence="1">
    <location>
        <begin position="1"/>
        <end position="24"/>
    </location>
</feature>
<comment type="caution">
    <text evidence="2">The sequence shown here is derived from an EMBL/GenBank/DDBJ whole genome shotgun (WGS) entry which is preliminary data.</text>
</comment>
<dbReference type="AlphaFoldDB" id="A0AAV4PLZ1"/>
<evidence type="ECO:0000313" key="2">
    <source>
        <dbReference type="EMBL" id="GIX98407.1"/>
    </source>
</evidence>
<feature type="compositionally biased region" description="Low complexity" evidence="1">
    <location>
        <begin position="123"/>
        <end position="146"/>
    </location>
</feature>
<evidence type="ECO:0000256" key="1">
    <source>
        <dbReference type="SAM" id="MobiDB-lite"/>
    </source>
</evidence>
<protein>
    <submittedName>
        <fullName evidence="2">Uncharacterized protein</fullName>
    </submittedName>
</protein>
<dbReference type="EMBL" id="BPLQ01003153">
    <property type="protein sequence ID" value="GIX98407.1"/>
    <property type="molecule type" value="Genomic_DNA"/>
</dbReference>
<sequence>MINLMLGRLSDRGRGRGSINGRSYSHSSMELLTGRSYFSGSEEGLQTVENDILYQPPTQPIMNSTPMPQPGKYGGYGTLPRQPNQDGPREPQPPSLQSQQPSGGRDSRRGSATALQGGTPGTPRGRMSLSLRRGPSSSSTSDNNSDATFTDTEFHASRRSGLQSQSGKFVTHVNGENGRPTIELYSYRTVYYGIVFRVL</sequence>
<accession>A0AAV4PLZ1</accession>
<name>A0AAV4PLZ1_9ARAC</name>